<sequence length="46" mass="5410">MTRKRKYFFGGNSVVYVVTSDKFWKAESSRCAIFVIFEKKNSNRPS</sequence>
<organism evidence="1 2">
    <name type="scientific">Lunatimonas lonarensis</name>
    <dbReference type="NCBI Taxonomy" id="1232681"/>
    <lineage>
        <taxon>Bacteria</taxon>
        <taxon>Pseudomonadati</taxon>
        <taxon>Bacteroidota</taxon>
        <taxon>Cytophagia</taxon>
        <taxon>Cytophagales</taxon>
        <taxon>Cyclobacteriaceae</taxon>
    </lineage>
</organism>
<comment type="caution">
    <text evidence="1">The sequence shown here is derived from an EMBL/GenBank/DDBJ whole genome shotgun (WGS) entry which is preliminary data.</text>
</comment>
<gene>
    <name evidence="1" type="ORF">ADIS_1458</name>
</gene>
<reference evidence="1 2" key="1">
    <citation type="submission" date="2013-02" db="EMBL/GenBank/DDBJ databases">
        <title>A novel strain isolated from Lonar lake, Maharashtra, India.</title>
        <authorList>
            <person name="Singh A."/>
        </authorList>
    </citation>
    <scope>NUCLEOTIDE SEQUENCE [LARGE SCALE GENOMIC DNA]</scope>
    <source>
        <strain evidence="1 2">AK24</strain>
    </source>
</reference>
<name>R7ZV99_9BACT</name>
<dbReference type="Proteomes" id="UP000013909">
    <property type="component" value="Unassembled WGS sequence"/>
</dbReference>
<proteinExistence type="predicted"/>
<dbReference type="AlphaFoldDB" id="R7ZV99"/>
<accession>R7ZV99</accession>
<evidence type="ECO:0000313" key="1">
    <source>
        <dbReference type="EMBL" id="EON78060.1"/>
    </source>
</evidence>
<keyword evidence="2" id="KW-1185">Reference proteome</keyword>
<protein>
    <submittedName>
        <fullName evidence="1">Uncharacterized protein</fullName>
    </submittedName>
</protein>
<evidence type="ECO:0000313" key="2">
    <source>
        <dbReference type="Proteomes" id="UP000013909"/>
    </source>
</evidence>
<dbReference type="EMBL" id="AQHR01000042">
    <property type="protein sequence ID" value="EON78060.1"/>
    <property type="molecule type" value="Genomic_DNA"/>
</dbReference>